<comment type="cofactor">
    <cofactor evidence="8">
        <name>a divalent metal cation</name>
        <dbReference type="ChEBI" id="CHEBI:60240"/>
    </cofactor>
    <text evidence="8">Binds 1 divalent metal cation per subunit.</text>
</comment>
<reference evidence="10 11" key="1">
    <citation type="submission" date="2008-10" db="EMBL/GenBank/DDBJ databases">
        <title>Draft genome sequence of Providencia alcalifaciens (DSM 30120).</title>
        <authorList>
            <person name="Sudarsanam P."/>
            <person name="Ley R."/>
            <person name="Guruge J."/>
            <person name="Turnbaugh P.J."/>
            <person name="Mahowald M."/>
            <person name="Liep D."/>
            <person name="Gordon J."/>
        </authorList>
    </citation>
    <scope>NUCLEOTIDE SEQUENCE [LARGE SCALE GENOMIC DNA]</scope>
    <source>
        <strain evidence="10 11">DSM 30120</strain>
    </source>
</reference>
<feature type="binding site" evidence="7">
    <location>
        <position position="157"/>
    </location>
    <ligand>
        <name>substrate</name>
    </ligand>
</feature>
<evidence type="ECO:0000256" key="6">
    <source>
        <dbReference type="PIRSR" id="PIRSR038994-1"/>
    </source>
</evidence>
<feature type="binding site" evidence="8">
    <location>
        <position position="146"/>
    </location>
    <ligand>
        <name>Zn(2+)</name>
        <dbReference type="ChEBI" id="CHEBI:29105"/>
    </ligand>
</feature>
<evidence type="ECO:0000313" key="11">
    <source>
        <dbReference type="Proteomes" id="UP000003729"/>
    </source>
</evidence>
<gene>
    <name evidence="10" type="primary">nagA</name>
    <name evidence="10" type="ORF">PROVALCAL_03566</name>
</gene>
<feature type="binding site" evidence="7">
    <location>
        <begin position="326"/>
        <end position="328"/>
    </location>
    <ligand>
        <name>substrate</name>
    </ligand>
</feature>
<name>B6XJK9_9GAMM</name>
<dbReference type="CDD" id="cd00854">
    <property type="entry name" value="NagA"/>
    <property type="match status" value="1"/>
</dbReference>
<keyword evidence="4 5" id="KW-0119">Carbohydrate metabolism</keyword>
<feature type="binding site" evidence="7">
    <location>
        <position position="266"/>
    </location>
    <ligand>
        <name>substrate</name>
    </ligand>
</feature>
<dbReference type="Gene3D" id="3.20.20.140">
    <property type="entry name" value="Metal-dependent hydrolases"/>
    <property type="match status" value="1"/>
</dbReference>
<evidence type="ECO:0000259" key="9">
    <source>
        <dbReference type="Pfam" id="PF01979"/>
    </source>
</evidence>
<accession>B6XJK9</accession>
<evidence type="ECO:0000256" key="5">
    <source>
        <dbReference type="PIRNR" id="PIRNR038994"/>
    </source>
</evidence>
<dbReference type="EC" id="3.5.1.25" evidence="10"/>
<dbReference type="InterPro" id="IPR006680">
    <property type="entry name" value="Amidohydro-rel"/>
</dbReference>
<organism evidence="10 11">
    <name type="scientific">Providencia alcalifaciens DSM 30120</name>
    <dbReference type="NCBI Taxonomy" id="520999"/>
    <lineage>
        <taxon>Bacteria</taxon>
        <taxon>Pseudomonadati</taxon>
        <taxon>Pseudomonadota</taxon>
        <taxon>Gammaproteobacteria</taxon>
        <taxon>Enterobacterales</taxon>
        <taxon>Morganellaceae</taxon>
        <taxon>Providencia</taxon>
    </lineage>
</organism>
<dbReference type="NCBIfam" id="TIGR00221">
    <property type="entry name" value="nagA"/>
    <property type="match status" value="1"/>
</dbReference>
<feature type="binding site" evidence="7">
    <location>
        <position position="242"/>
    </location>
    <ligand>
        <name>substrate</name>
    </ligand>
</feature>
<dbReference type="GO" id="GO:0046872">
    <property type="term" value="F:metal ion binding"/>
    <property type="evidence" value="ECO:0007669"/>
    <property type="project" value="UniProtKB-KW"/>
</dbReference>
<dbReference type="Proteomes" id="UP000003729">
    <property type="component" value="Unassembled WGS sequence"/>
</dbReference>
<sequence>MLVGDPFTRGQEFYAMYALTNCIIFTGHERLDNHAVIIDGEIIKAVCPESELTHDIERKDLQGAILSAGFIDLQVNGCGGVQFNDNEENVTLKNLEIMQKANERAGCTSFLPTLITCSDALMKHGVKVMTDYLKKNKNQALGLHIEGPYINLIKKGTHNPEFIRKPSVEMMDYLSAHADAISMITLAPEIVEPHFIHQLTEAGIVVSAGHSNATYEEARQGFRSGIRASTHLFNAMPYISGRGPGLVGAIYDTPEVYAGIIADGLHVQWANIRNSKQLKGDKLVLVTDATAPAGIDPQTGEMDHFIFAGKTIYYRNGLCVDENGTLSGSSLTMINAVKNSVEHVGIPLDETLRMATLYPARAIGVEATLGSIEAGKTANLTAFNQDFQVLSTYVNGEEVYKNE</sequence>
<comment type="similarity">
    <text evidence="1 5">Belongs to the metallo-dependent hydrolases superfamily. NagA family.</text>
</comment>
<feature type="binding site" evidence="7">
    <location>
        <begin position="234"/>
        <end position="235"/>
    </location>
    <ligand>
        <name>substrate</name>
    </ligand>
</feature>
<protein>
    <submittedName>
        <fullName evidence="10">N-acetylglucosamine-6-phosphate deacetylase</fullName>
        <ecNumber evidence="10">3.5.1.25</ecNumber>
    </submittedName>
</protein>
<dbReference type="PIRSF" id="PIRSF038994">
    <property type="entry name" value="NagA"/>
    <property type="match status" value="1"/>
</dbReference>
<keyword evidence="2 8" id="KW-0479">Metal-binding</keyword>
<dbReference type="eggNOG" id="COG1820">
    <property type="taxonomic scope" value="Bacteria"/>
</dbReference>
<dbReference type="PANTHER" id="PTHR11113">
    <property type="entry name" value="N-ACETYLGLUCOSAMINE-6-PHOSPHATE DEACETYLASE"/>
    <property type="match status" value="1"/>
</dbReference>
<dbReference type="SUPFAM" id="SSF51338">
    <property type="entry name" value="Composite domain of metallo-dependent hydrolases"/>
    <property type="match status" value="1"/>
</dbReference>
<evidence type="ECO:0000256" key="8">
    <source>
        <dbReference type="PIRSR" id="PIRSR038994-3"/>
    </source>
</evidence>
<evidence type="ECO:0000256" key="2">
    <source>
        <dbReference type="ARBA" id="ARBA00022723"/>
    </source>
</evidence>
<dbReference type="Gene3D" id="2.30.40.10">
    <property type="entry name" value="Urease, subunit C, domain 1"/>
    <property type="match status" value="1"/>
</dbReference>
<dbReference type="FunFam" id="3.20.20.140:FF:000004">
    <property type="entry name" value="N-acetylglucosamine-6-phosphate deacetylase"/>
    <property type="match status" value="1"/>
</dbReference>
<dbReference type="AlphaFoldDB" id="B6XJK9"/>
<dbReference type="GO" id="GO:0008448">
    <property type="term" value="F:N-acetylglucosamine-6-phosphate deacetylase activity"/>
    <property type="evidence" value="ECO:0007669"/>
    <property type="project" value="UniProtKB-EC"/>
</dbReference>
<feature type="domain" description="Amidohydrolase-related" evidence="9">
    <location>
        <begin position="65"/>
        <end position="399"/>
    </location>
</feature>
<feature type="binding site" evidence="8">
    <location>
        <position position="231"/>
    </location>
    <ligand>
        <name>Zn(2+)</name>
        <dbReference type="ChEBI" id="CHEBI:29105"/>
    </ligand>
</feature>
<feature type="binding site" evidence="8">
    <location>
        <position position="210"/>
    </location>
    <ligand>
        <name>Zn(2+)</name>
        <dbReference type="ChEBI" id="CHEBI:29105"/>
    </ligand>
</feature>
<proteinExistence type="inferred from homology"/>
<dbReference type="NCBIfam" id="NF008371">
    <property type="entry name" value="PRK11170.1"/>
    <property type="match status" value="1"/>
</dbReference>
<dbReference type="GO" id="GO:0006046">
    <property type="term" value="P:N-acetylglucosamine catabolic process"/>
    <property type="evidence" value="ECO:0007669"/>
    <property type="project" value="TreeGrafter"/>
</dbReference>
<evidence type="ECO:0000256" key="4">
    <source>
        <dbReference type="ARBA" id="ARBA00023277"/>
    </source>
</evidence>
<dbReference type="SUPFAM" id="SSF51556">
    <property type="entry name" value="Metallo-dependent hydrolases"/>
    <property type="match status" value="1"/>
</dbReference>
<comment type="caution">
    <text evidence="10">The sequence shown here is derived from an EMBL/GenBank/DDBJ whole genome shotgun (WGS) entry which is preliminary data.</text>
</comment>
<dbReference type="PANTHER" id="PTHR11113:SF14">
    <property type="entry name" value="N-ACETYLGLUCOSAMINE-6-PHOSPHATE DEACETYLASE"/>
    <property type="match status" value="1"/>
</dbReference>
<keyword evidence="3 5" id="KW-0378">Hydrolase</keyword>
<dbReference type="Pfam" id="PF01979">
    <property type="entry name" value="Amidohydro_1"/>
    <property type="match status" value="1"/>
</dbReference>
<evidence type="ECO:0000256" key="1">
    <source>
        <dbReference type="ARBA" id="ARBA00010716"/>
    </source>
</evidence>
<dbReference type="InterPro" id="IPR003764">
    <property type="entry name" value="GlcNAc_6-P_deAcase"/>
</dbReference>
<evidence type="ECO:0000313" key="10">
    <source>
        <dbReference type="EMBL" id="EEB44457.1"/>
    </source>
</evidence>
<dbReference type="EMBL" id="ABXW01000068">
    <property type="protein sequence ID" value="EEB44457.1"/>
    <property type="molecule type" value="Genomic_DNA"/>
</dbReference>
<feature type="active site" description="Proton donor/acceptor" evidence="6">
    <location>
        <position position="288"/>
    </location>
</feature>
<dbReference type="InterPro" id="IPR032466">
    <property type="entry name" value="Metal_Hydrolase"/>
</dbReference>
<evidence type="ECO:0000256" key="3">
    <source>
        <dbReference type="ARBA" id="ARBA00022801"/>
    </source>
</evidence>
<dbReference type="InterPro" id="IPR011059">
    <property type="entry name" value="Metal-dep_hydrolase_composite"/>
</dbReference>
<evidence type="ECO:0000256" key="7">
    <source>
        <dbReference type="PIRSR" id="PIRSR038994-2"/>
    </source>
</evidence>
<reference evidence="10 11" key="2">
    <citation type="submission" date="2008-10" db="EMBL/GenBank/DDBJ databases">
        <authorList>
            <person name="Fulton L."/>
            <person name="Clifton S."/>
            <person name="Fulton B."/>
            <person name="Xu J."/>
            <person name="Minx P."/>
            <person name="Pepin K.H."/>
            <person name="Johnson M."/>
            <person name="Bhonagiri V."/>
            <person name="Nash W.E."/>
            <person name="Mardis E.R."/>
            <person name="Wilson R.K."/>
        </authorList>
    </citation>
    <scope>NUCLEOTIDE SEQUENCE [LARGE SCALE GENOMIC DNA]</scope>
    <source>
        <strain evidence="10 11">DSM 30120</strain>
    </source>
</reference>